<organism evidence="2 3">
    <name type="scientific">Flaviaesturariibacter aridisoli</name>
    <dbReference type="NCBI Taxonomy" id="2545761"/>
    <lineage>
        <taxon>Bacteria</taxon>
        <taxon>Pseudomonadati</taxon>
        <taxon>Bacteroidota</taxon>
        <taxon>Chitinophagia</taxon>
        <taxon>Chitinophagales</taxon>
        <taxon>Chitinophagaceae</taxon>
        <taxon>Flaviaestuariibacter</taxon>
    </lineage>
</organism>
<dbReference type="OrthoDB" id="9803241at2"/>
<evidence type="ECO:0000313" key="2">
    <source>
        <dbReference type="EMBL" id="TCZ69649.1"/>
    </source>
</evidence>
<dbReference type="AlphaFoldDB" id="A0A4R4DXI6"/>
<dbReference type="Pfam" id="PF04101">
    <property type="entry name" value="Glyco_tran_28_C"/>
    <property type="match status" value="1"/>
</dbReference>
<dbReference type="PANTHER" id="PTHR21015:SF22">
    <property type="entry name" value="GLYCOSYLTRANSFERASE"/>
    <property type="match status" value="1"/>
</dbReference>
<evidence type="ECO:0000313" key="3">
    <source>
        <dbReference type="Proteomes" id="UP000295164"/>
    </source>
</evidence>
<accession>A0A4R4DXI6</accession>
<name>A0A4R4DXI6_9BACT</name>
<dbReference type="Gene3D" id="3.40.50.2000">
    <property type="entry name" value="Glycogen Phosphorylase B"/>
    <property type="match status" value="1"/>
</dbReference>
<keyword evidence="3" id="KW-1185">Reference proteome</keyword>
<feature type="domain" description="Glycosyl transferase family 28 C-terminal" evidence="1">
    <location>
        <begin position="285"/>
        <end position="346"/>
    </location>
</feature>
<reference evidence="2 3" key="1">
    <citation type="submission" date="2019-03" db="EMBL/GenBank/DDBJ databases">
        <authorList>
            <person name="Kim M.K.M."/>
        </authorList>
    </citation>
    <scope>NUCLEOTIDE SEQUENCE [LARGE SCALE GENOMIC DNA]</scope>
    <source>
        <strain evidence="2 3">17J68-15</strain>
    </source>
</reference>
<dbReference type="EMBL" id="SKFH01000019">
    <property type="protein sequence ID" value="TCZ69649.1"/>
    <property type="molecule type" value="Genomic_DNA"/>
</dbReference>
<dbReference type="Proteomes" id="UP000295164">
    <property type="component" value="Unassembled WGS sequence"/>
</dbReference>
<evidence type="ECO:0000259" key="1">
    <source>
        <dbReference type="Pfam" id="PF04101"/>
    </source>
</evidence>
<comment type="caution">
    <text evidence="2">The sequence shown here is derived from an EMBL/GenBank/DDBJ whole genome shotgun (WGS) entry which is preliminary data.</text>
</comment>
<proteinExistence type="predicted"/>
<dbReference type="RefSeq" id="WP_131852434.1">
    <property type="nucleotide sequence ID" value="NZ_SKFH01000019.1"/>
</dbReference>
<dbReference type="SUPFAM" id="SSF53756">
    <property type="entry name" value="UDP-Glycosyltransferase/glycogen phosphorylase"/>
    <property type="match status" value="1"/>
</dbReference>
<dbReference type="GO" id="GO:0016758">
    <property type="term" value="F:hexosyltransferase activity"/>
    <property type="evidence" value="ECO:0007669"/>
    <property type="project" value="InterPro"/>
</dbReference>
<keyword evidence="2" id="KW-0808">Transferase</keyword>
<gene>
    <name evidence="2" type="ORF">E0486_12050</name>
</gene>
<dbReference type="InterPro" id="IPR007235">
    <property type="entry name" value="Glyco_trans_28_C"/>
</dbReference>
<protein>
    <submittedName>
        <fullName evidence="2">Glycosyl transferase family 28</fullName>
    </submittedName>
</protein>
<sequence>MSSDSASSGPAILVAPLDWGLGHATRCFPIIRNLLARGHAVHLGGSGASGRLLRDAFPDLPYHELPGHNVRYARSRRGWLWKIMRQLPQLRHSVRAEHRWLTAFLRRQPLAAVISDNRYGLYHPQLPCVLITHQLDIRTPFGAAGNRALRALHYRLIERFRSCWVPDGEHFSLAGALSHPSALPAVPTQYIGPLSRFSDSAEASADGSASNTPNYKQQTSTYQLVVLLSGPEPQRSIWEAQLLAQLHLVEGPVLLLRGLPGNSSNNPPAPPQVTVRAHLSAEALEAELRNARFVVARCGYSTVMDLAALRARGILVPTPGQTEQEYLARHVTEQGIAPCYRQEDFDLRAALAAAETFPYRFPPAGGAGALDTAIDELEGAIAQEKQRS</sequence>
<dbReference type="PANTHER" id="PTHR21015">
    <property type="entry name" value="UDP-N-ACETYLGLUCOSAMINE--N-ACETYLMURAMYL-(PENTAPEPTIDE) PYROPHOSPHORYL-UNDECAPRENOL N-ACETYLGLUCOSAMINE TRANSFERASE 1"/>
    <property type="match status" value="1"/>
</dbReference>